<dbReference type="InterPro" id="IPR036249">
    <property type="entry name" value="Thioredoxin-like_sf"/>
</dbReference>
<dbReference type="Pfam" id="PF01323">
    <property type="entry name" value="DSBA"/>
    <property type="match status" value="1"/>
</dbReference>
<feature type="domain" description="DSBA-like thioredoxin" evidence="1">
    <location>
        <begin position="10"/>
        <end position="213"/>
    </location>
</feature>
<dbReference type="Proteomes" id="UP001477870">
    <property type="component" value="Unassembled WGS sequence"/>
</dbReference>
<evidence type="ECO:0000259" key="1">
    <source>
        <dbReference type="Pfam" id="PF01323"/>
    </source>
</evidence>
<gene>
    <name evidence="2" type="ORF">WNY59_04690</name>
</gene>
<evidence type="ECO:0000313" key="2">
    <source>
        <dbReference type="EMBL" id="MEM5500881.1"/>
    </source>
</evidence>
<dbReference type="InterPro" id="IPR001853">
    <property type="entry name" value="DSBA-like_thioredoxin_dom"/>
</dbReference>
<keyword evidence="3" id="KW-1185">Reference proteome</keyword>
<comment type="caution">
    <text evidence="2">The sequence shown here is derived from an EMBL/GenBank/DDBJ whole genome shotgun (WGS) entry which is preliminary data.</text>
</comment>
<dbReference type="EMBL" id="JBBMQO010000002">
    <property type="protein sequence ID" value="MEM5500881.1"/>
    <property type="molecule type" value="Genomic_DNA"/>
</dbReference>
<name>A0ABU9T426_9HYPH</name>
<proteinExistence type="predicted"/>
<sequence>MSAAENTVKLDIVSDVMCPWCFVGKRRLEKALENTDPNINVEINWMPFQLDATLPPEGKDRQLYLSDKFGGKENADKFYQTIKQAGDGEGIDFDFDAIKVSPNTLDAHRLIAWAGQQGDEPQNQMVELLFKAYFQDGKNIGDHAVLTEIATEAGMDAKQVAARLKSEDGLLETRQAIDHAQQIGVSGVPCFIFDGKYGVSGAQAPETLAMAIKKIAAGEGL</sequence>
<dbReference type="SUPFAM" id="SSF52833">
    <property type="entry name" value="Thioredoxin-like"/>
    <property type="match status" value="1"/>
</dbReference>
<dbReference type="Gene3D" id="3.40.30.10">
    <property type="entry name" value="Glutaredoxin"/>
    <property type="match status" value="1"/>
</dbReference>
<protein>
    <submittedName>
        <fullName evidence="2">DsbA family oxidoreductase</fullName>
    </submittedName>
</protein>
<accession>A0ABU9T426</accession>
<dbReference type="PANTHER" id="PTHR13887">
    <property type="entry name" value="GLUTATHIONE S-TRANSFERASE KAPPA"/>
    <property type="match status" value="1"/>
</dbReference>
<evidence type="ECO:0000313" key="3">
    <source>
        <dbReference type="Proteomes" id="UP001477870"/>
    </source>
</evidence>
<dbReference type="CDD" id="cd03024">
    <property type="entry name" value="DsbA_FrnE"/>
    <property type="match status" value="1"/>
</dbReference>
<organism evidence="2 3">
    <name type="scientific">Ahrensia kielensis</name>
    <dbReference type="NCBI Taxonomy" id="76980"/>
    <lineage>
        <taxon>Bacteria</taxon>
        <taxon>Pseudomonadati</taxon>
        <taxon>Pseudomonadota</taxon>
        <taxon>Alphaproteobacteria</taxon>
        <taxon>Hyphomicrobiales</taxon>
        <taxon>Ahrensiaceae</taxon>
        <taxon>Ahrensia</taxon>
    </lineage>
</organism>
<dbReference type="PANTHER" id="PTHR13887:SF41">
    <property type="entry name" value="THIOREDOXIN SUPERFAMILY PROTEIN"/>
    <property type="match status" value="1"/>
</dbReference>
<reference evidence="2 3" key="1">
    <citation type="submission" date="2024-03" db="EMBL/GenBank/DDBJ databases">
        <title>Community enrichment and isolation of bacterial strains for fucoidan degradation.</title>
        <authorList>
            <person name="Sichert A."/>
        </authorList>
    </citation>
    <scope>NUCLEOTIDE SEQUENCE [LARGE SCALE GENOMIC DNA]</scope>
    <source>
        <strain evidence="2 3">AS62</strain>
    </source>
</reference>
<dbReference type="RefSeq" id="WP_342847246.1">
    <property type="nucleotide sequence ID" value="NZ_JBBMQO010000002.1"/>
</dbReference>